<comment type="caution">
    <text evidence="2">The sequence shown here is derived from an EMBL/GenBank/DDBJ whole genome shotgun (WGS) entry which is preliminary data.</text>
</comment>
<feature type="chain" id="PRO_5046987580" evidence="1">
    <location>
        <begin position="41"/>
        <end position="95"/>
    </location>
</feature>
<protein>
    <submittedName>
        <fullName evidence="2">Uncharacterized protein</fullName>
    </submittedName>
</protein>
<sequence length="95" mass="10395">MIPKAIKKIIIYNNLNTIHMKKIVSMMALAAILFSVNSNAQAGKPRAKQKAKTEKTCSAAEMKKCAMDKKMCTAAEMKNCPKERKAACCAAKTKS</sequence>
<feature type="signal peptide" evidence="1">
    <location>
        <begin position="1"/>
        <end position="40"/>
    </location>
</feature>
<proteinExistence type="predicted"/>
<evidence type="ECO:0000256" key="1">
    <source>
        <dbReference type="SAM" id="SignalP"/>
    </source>
</evidence>
<evidence type="ECO:0000313" key="3">
    <source>
        <dbReference type="Proteomes" id="UP001589576"/>
    </source>
</evidence>
<dbReference type="EMBL" id="JBHMFB010000007">
    <property type="protein sequence ID" value="MFB9088513.1"/>
    <property type="molecule type" value="Genomic_DNA"/>
</dbReference>
<dbReference type="RefSeq" id="WP_290285771.1">
    <property type="nucleotide sequence ID" value="NZ_JAUFQN010000019.1"/>
</dbReference>
<accession>A0ABV5GBP5</accession>
<reference evidence="2 3" key="1">
    <citation type="submission" date="2024-09" db="EMBL/GenBank/DDBJ databases">
        <authorList>
            <person name="Sun Q."/>
            <person name="Mori K."/>
        </authorList>
    </citation>
    <scope>NUCLEOTIDE SEQUENCE [LARGE SCALE GENOMIC DNA]</scope>
    <source>
        <strain evidence="2 3">CECT 8460</strain>
    </source>
</reference>
<keyword evidence="3" id="KW-1185">Reference proteome</keyword>
<dbReference type="Proteomes" id="UP001589576">
    <property type="component" value="Unassembled WGS sequence"/>
</dbReference>
<gene>
    <name evidence="2" type="ORF">ACFFUU_02755</name>
</gene>
<organism evidence="2 3">
    <name type="scientific">Flavobacterium paronense</name>
    <dbReference type="NCBI Taxonomy" id="1392775"/>
    <lineage>
        <taxon>Bacteria</taxon>
        <taxon>Pseudomonadati</taxon>
        <taxon>Bacteroidota</taxon>
        <taxon>Flavobacteriia</taxon>
        <taxon>Flavobacteriales</taxon>
        <taxon>Flavobacteriaceae</taxon>
        <taxon>Flavobacterium</taxon>
    </lineage>
</organism>
<evidence type="ECO:0000313" key="2">
    <source>
        <dbReference type="EMBL" id="MFB9088513.1"/>
    </source>
</evidence>
<name>A0ABV5GBP5_9FLAO</name>
<keyword evidence="1" id="KW-0732">Signal</keyword>